<dbReference type="AlphaFoldDB" id="A0A9P4TUW8"/>
<name>A0A9P4TUW8_9PEZI</name>
<dbReference type="EMBL" id="MU007075">
    <property type="protein sequence ID" value="KAF2424402.1"/>
    <property type="molecule type" value="Genomic_DNA"/>
</dbReference>
<feature type="compositionally biased region" description="Basic and acidic residues" evidence="1">
    <location>
        <begin position="216"/>
        <end position="228"/>
    </location>
</feature>
<dbReference type="GO" id="GO:0030479">
    <property type="term" value="C:actin cortical patch"/>
    <property type="evidence" value="ECO:0007669"/>
    <property type="project" value="TreeGrafter"/>
</dbReference>
<protein>
    <submittedName>
        <fullName evidence="3">Actin patch protein 1</fullName>
    </submittedName>
</protein>
<feature type="compositionally biased region" description="Low complexity" evidence="1">
    <location>
        <begin position="289"/>
        <end position="298"/>
    </location>
</feature>
<dbReference type="InterPro" id="IPR017210">
    <property type="entry name" value="APP1"/>
</dbReference>
<feature type="compositionally biased region" description="Basic and acidic residues" evidence="1">
    <location>
        <begin position="303"/>
        <end position="313"/>
    </location>
</feature>
<feature type="compositionally biased region" description="Polar residues" evidence="1">
    <location>
        <begin position="849"/>
        <end position="876"/>
    </location>
</feature>
<evidence type="ECO:0000256" key="1">
    <source>
        <dbReference type="SAM" id="MobiDB-lite"/>
    </source>
</evidence>
<dbReference type="PROSITE" id="PS50330">
    <property type="entry name" value="UIM"/>
    <property type="match status" value="1"/>
</dbReference>
<feature type="compositionally biased region" description="Low complexity" evidence="1">
    <location>
        <begin position="711"/>
        <end position="720"/>
    </location>
</feature>
<feature type="compositionally biased region" description="Basic and acidic residues" evidence="1">
    <location>
        <begin position="334"/>
        <end position="350"/>
    </location>
</feature>
<feature type="compositionally biased region" description="Polar residues" evidence="1">
    <location>
        <begin position="394"/>
        <end position="403"/>
    </location>
</feature>
<feature type="compositionally biased region" description="Polar residues" evidence="1">
    <location>
        <begin position="816"/>
        <end position="837"/>
    </location>
</feature>
<accession>A0A9P4TUW8</accession>
<reference evidence="3" key="1">
    <citation type="journal article" date="2020" name="Stud. Mycol.">
        <title>101 Dothideomycetes genomes: a test case for predicting lifestyles and emergence of pathogens.</title>
        <authorList>
            <person name="Haridas S."/>
            <person name="Albert R."/>
            <person name="Binder M."/>
            <person name="Bloem J."/>
            <person name="Labutti K."/>
            <person name="Salamov A."/>
            <person name="Andreopoulos B."/>
            <person name="Baker S."/>
            <person name="Barry K."/>
            <person name="Bills G."/>
            <person name="Bluhm B."/>
            <person name="Cannon C."/>
            <person name="Castanera R."/>
            <person name="Culley D."/>
            <person name="Daum C."/>
            <person name="Ezra D."/>
            <person name="Gonzalez J."/>
            <person name="Henrissat B."/>
            <person name="Kuo A."/>
            <person name="Liang C."/>
            <person name="Lipzen A."/>
            <person name="Lutzoni F."/>
            <person name="Magnuson J."/>
            <person name="Mondo S."/>
            <person name="Nolan M."/>
            <person name="Ohm R."/>
            <person name="Pangilinan J."/>
            <person name="Park H.-J."/>
            <person name="Ramirez L."/>
            <person name="Alfaro M."/>
            <person name="Sun H."/>
            <person name="Tritt A."/>
            <person name="Yoshinaga Y."/>
            <person name="Zwiers L.-H."/>
            <person name="Turgeon B."/>
            <person name="Goodwin S."/>
            <person name="Spatafora J."/>
            <person name="Crous P."/>
            <person name="Grigoriev I."/>
        </authorList>
    </citation>
    <scope>NUCLEOTIDE SEQUENCE</scope>
    <source>
        <strain evidence="3">CBS 130266</strain>
    </source>
</reference>
<feature type="non-terminal residue" evidence="3">
    <location>
        <position position="1"/>
    </location>
</feature>
<feature type="compositionally biased region" description="Polar residues" evidence="1">
    <location>
        <begin position="772"/>
        <end position="781"/>
    </location>
</feature>
<evidence type="ECO:0000313" key="4">
    <source>
        <dbReference type="Proteomes" id="UP000800235"/>
    </source>
</evidence>
<dbReference type="PANTHER" id="PTHR28208">
    <property type="entry name" value="PHOSPHATIDATE PHOSPHATASE APP1"/>
    <property type="match status" value="1"/>
</dbReference>
<feature type="region of interest" description="Disordered" evidence="1">
    <location>
        <begin position="201"/>
        <end position="228"/>
    </location>
</feature>
<dbReference type="InterPro" id="IPR019236">
    <property type="entry name" value="APP1_cat"/>
</dbReference>
<proteinExistence type="predicted"/>
<feature type="compositionally biased region" description="Polar residues" evidence="1">
    <location>
        <begin position="740"/>
        <end position="761"/>
    </location>
</feature>
<gene>
    <name evidence="3" type="ORF">EJ08DRAFT_723527</name>
</gene>
<feature type="region of interest" description="Disordered" evidence="1">
    <location>
        <begin position="277"/>
        <end position="313"/>
    </location>
</feature>
<evidence type="ECO:0000313" key="3">
    <source>
        <dbReference type="EMBL" id="KAF2424402.1"/>
    </source>
</evidence>
<dbReference type="PANTHER" id="PTHR28208:SF3">
    <property type="entry name" value="PHOSPHATIDATE PHOSPHATASE APP1"/>
    <property type="match status" value="1"/>
</dbReference>
<feature type="region of interest" description="Disordered" evidence="1">
    <location>
        <begin position="909"/>
        <end position="931"/>
    </location>
</feature>
<dbReference type="InterPro" id="IPR052935">
    <property type="entry name" value="Mg2+_PAP"/>
</dbReference>
<feature type="compositionally biased region" description="Polar residues" evidence="1">
    <location>
        <begin position="356"/>
        <end position="368"/>
    </location>
</feature>
<keyword evidence="4" id="KW-1185">Reference proteome</keyword>
<sequence>PLPPGRNAPRSQVSATLLRYLFPNTRNRARVHLTKFRNDYLPGLKHRTQSRIYRFLVRRQSRRQLRKKPSILGLLRHWSQDIFGNKATTIKDVAAGKSSQITQTFFPSSTSKISSSKSVDMADDGASGSKRTRFKGYLKAANELRQTYQQQYASGWSQRESWIDEPDDGTSGGGYGDAAVVRSGHEEMILFPSYARKHVKVKPRAQSGTIQQQPGEGRDVRDGPGEGDAEVWKQKWDEYEDDDAIVDVDVRGWVFAPHKGQLSRKQRIFISLARQLAGLPAPPSPPSGSPSGSRSSSPHPHRDRLDNETQRHEQELAAKEANKIINQGQAKAEAAGRGEYSESTSKDSDRAGLGQRQGSQDTIHSKGSVSPDLRRVAANNAAANDDDPKITPLQKRQSWNHPSAMSAKEIAMANEHLMARLKPFISNPLSETPISAFFYNDKVSRQRTVHTNDHGHFALRAALDFIPTHVRILASEHLSATEEVIVTDPNGVSLISDIDDTIKHSAIGSGAREIFRNAFIRDLNDLTIEGVQQWYGALAKRGVKFHYVSNSPWQLYPVITKFFAEAGLPPGSFHLKQYSGMLQGIFEPVAERKKSTLDRIAGDFPERRFILVGDSGEADLEVYLDFVQENPGRVLGIFIRDVTTSVNASGFFDSSTGPMTGQQRQGSTSQSNNGSLAKSESQTSEKEEADLQAAIKASLKDADEEDRRSRPSLPARRSAATSQAPKEEKLIDLSDDEPTQDSGETSRPTSNRKASSASTRSIPPVPRKPASLRTTSGQQGESEPAKKKAPAPPPSRRLKPNSPTTSDHPPPIPRNSKPNTTNEQSGYIDSAKQTLASAYSHLPAIRSTGGDQPTSSPQRPPFNSTASHDVADTSTSRNRILPPPPRRTITAYPAAAASYTSNRVSNAWYGTQQPTREQRFSTSSASGQNLPVNKKVDMWNQRWTRAQQVLKEKGVTLKSWRVGSDVLEESIKLVEKAEKEDKKGRPQG</sequence>
<feature type="domain" description="Phosphatidate phosphatase APP1 catalytic" evidence="2">
    <location>
        <begin position="492"/>
        <end position="641"/>
    </location>
</feature>
<feature type="region of interest" description="Disordered" evidence="1">
    <location>
        <begin position="327"/>
        <end position="404"/>
    </location>
</feature>
<organism evidence="3 4">
    <name type="scientific">Tothia fuscella</name>
    <dbReference type="NCBI Taxonomy" id="1048955"/>
    <lineage>
        <taxon>Eukaryota</taxon>
        <taxon>Fungi</taxon>
        <taxon>Dikarya</taxon>
        <taxon>Ascomycota</taxon>
        <taxon>Pezizomycotina</taxon>
        <taxon>Dothideomycetes</taxon>
        <taxon>Pleosporomycetidae</taxon>
        <taxon>Venturiales</taxon>
        <taxon>Cylindrosympodiaceae</taxon>
        <taxon>Tothia</taxon>
    </lineage>
</organism>
<comment type="caution">
    <text evidence="3">The sequence shown here is derived from an EMBL/GenBank/DDBJ whole genome shotgun (WGS) entry which is preliminary data.</text>
</comment>
<dbReference type="OrthoDB" id="2117591at2759"/>
<dbReference type="Gene3D" id="6.10.140.100">
    <property type="match status" value="1"/>
</dbReference>
<dbReference type="GO" id="GO:0008195">
    <property type="term" value="F:phosphatidate phosphatase activity"/>
    <property type="evidence" value="ECO:0007669"/>
    <property type="project" value="InterPro"/>
</dbReference>
<evidence type="ECO:0000259" key="2">
    <source>
        <dbReference type="Pfam" id="PF09949"/>
    </source>
</evidence>
<feature type="compositionally biased region" description="Basic and acidic residues" evidence="1">
    <location>
        <begin position="698"/>
        <end position="709"/>
    </location>
</feature>
<feature type="compositionally biased region" description="Low complexity" evidence="1">
    <location>
        <begin position="660"/>
        <end position="675"/>
    </location>
</feature>
<feature type="region of interest" description="Disordered" evidence="1">
    <location>
        <begin position="653"/>
        <end position="888"/>
    </location>
</feature>
<dbReference type="Pfam" id="PF09949">
    <property type="entry name" value="APP1_cat"/>
    <property type="match status" value="1"/>
</dbReference>
<dbReference type="PIRSF" id="PIRSF037464">
    <property type="entry name" value="UCP037464_APP1"/>
    <property type="match status" value="1"/>
</dbReference>
<dbReference type="InterPro" id="IPR003903">
    <property type="entry name" value="UIM_dom"/>
</dbReference>
<dbReference type="Proteomes" id="UP000800235">
    <property type="component" value="Unassembled WGS sequence"/>
</dbReference>